<sequence length="188" mass="22101">MKTLVVTGYKPMEMGIFKQQDEKVIFVKETIKRRLLTYIDEGLEWVLVSGQMGVELWTAEVVLDLKEDEYAVNLGVIPPFENQQERWPEDLQMIYEEVTMTADFFQPVYNKGYEAPYQFKARDQFLIEHSDACLVLYDEETEGSPRFFLNMAEKAVENGGYQILYITPFDLEETVEEMRMADPDFWSQ</sequence>
<dbReference type="PANTHER" id="PTHR38440">
    <property type="entry name" value="UPF0398 PROTEIN YPSA"/>
    <property type="match status" value="1"/>
</dbReference>
<dbReference type="InterPro" id="IPR010697">
    <property type="entry name" value="YspA"/>
</dbReference>
<dbReference type="PANTHER" id="PTHR38440:SF1">
    <property type="entry name" value="UPF0398 PROTEIN SPR0331"/>
    <property type="match status" value="1"/>
</dbReference>
<evidence type="ECO:0000256" key="1">
    <source>
        <dbReference type="HAMAP-Rule" id="MF_01575"/>
    </source>
</evidence>
<dbReference type="NCBIfam" id="NF010181">
    <property type="entry name" value="PRK13660.1"/>
    <property type="match status" value="1"/>
</dbReference>
<comment type="caution">
    <text evidence="2">The sequence shown here is derived from an EMBL/GenBank/DDBJ whole genome shotgun (WGS) entry which is preliminary data.</text>
</comment>
<organism evidence="2 3">
    <name type="scientific">Halobacillus litoralis</name>
    <dbReference type="NCBI Taxonomy" id="45668"/>
    <lineage>
        <taxon>Bacteria</taxon>
        <taxon>Bacillati</taxon>
        <taxon>Bacillota</taxon>
        <taxon>Bacilli</taxon>
        <taxon>Bacillales</taxon>
        <taxon>Bacillaceae</taxon>
        <taxon>Halobacillus</taxon>
    </lineage>
</organism>
<dbReference type="AlphaFoldDB" id="A0A845DP43"/>
<dbReference type="PIRSF" id="PIRSF021290">
    <property type="entry name" value="DUF1273"/>
    <property type="match status" value="1"/>
</dbReference>
<dbReference type="EMBL" id="WMET01000001">
    <property type="protein sequence ID" value="MYL19381.1"/>
    <property type="molecule type" value="Genomic_DNA"/>
</dbReference>
<dbReference type="Gene3D" id="3.40.50.450">
    <property type="match status" value="1"/>
</dbReference>
<name>A0A845DP43_9BACI</name>
<gene>
    <name evidence="2" type="ORF">GLW04_05725</name>
</gene>
<dbReference type="SUPFAM" id="SSF102405">
    <property type="entry name" value="MCP/YpsA-like"/>
    <property type="match status" value="1"/>
</dbReference>
<dbReference type="Pfam" id="PF06908">
    <property type="entry name" value="YpsA"/>
    <property type="match status" value="1"/>
</dbReference>
<evidence type="ECO:0000313" key="2">
    <source>
        <dbReference type="EMBL" id="MYL19381.1"/>
    </source>
</evidence>
<protein>
    <recommendedName>
        <fullName evidence="1">UPF0398 protein GLW04_05725</fullName>
    </recommendedName>
</protein>
<comment type="similarity">
    <text evidence="1">Belongs to the UPF0398 family.</text>
</comment>
<dbReference type="HAMAP" id="MF_01575">
    <property type="entry name" value="UPF0398"/>
    <property type="match status" value="1"/>
</dbReference>
<dbReference type="RefSeq" id="WP_160835774.1">
    <property type="nucleotide sequence ID" value="NZ_WMET01000001.1"/>
</dbReference>
<evidence type="ECO:0000313" key="3">
    <source>
        <dbReference type="Proteomes" id="UP000460949"/>
    </source>
</evidence>
<accession>A0A845DP43</accession>
<proteinExistence type="inferred from homology"/>
<dbReference type="OrthoDB" id="2301957at2"/>
<dbReference type="Proteomes" id="UP000460949">
    <property type="component" value="Unassembled WGS sequence"/>
</dbReference>
<reference evidence="2 3" key="1">
    <citation type="submission" date="2019-11" db="EMBL/GenBank/DDBJ databases">
        <title>Genome sequences of 17 halophilic strains isolated from different environments.</title>
        <authorList>
            <person name="Furrow R.E."/>
        </authorList>
    </citation>
    <scope>NUCLEOTIDE SEQUENCE [LARGE SCALE GENOMIC DNA]</scope>
    <source>
        <strain evidence="2 3">22511_23_Filter</strain>
    </source>
</reference>